<dbReference type="GO" id="GO:0003723">
    <property type="term" value="F:RNA binding"/>
    <property type="evidence" value="ECO:0007669"/>
    <property type="project" value="InterPro"/>
</dbReference>
<evidence type="ECO:0000256" key="2">
    <source>
        <dbReference type="PROSITE-ProRule" id="PRU00317"/>
    </source>
</evidence>
<reference evidence="3 4" key="1">
    <citation type="journal article" date="2015" name="Fungal Genet. Biol.">
        <title>Evolution of novel wood decay mechanisms in Agaricales revealed by the genome sequences of Fistulina hepatica and Cylindrobasidium torrendii.</title>
        <authorList>
            <person name="Floudas D."/>
            <person name="Held B.W."/>
            <person name="Riley R."/>
            <person name="Nagy L.G."/>
            <person name="Koehler G."/>
            <person name="Ransdell A.S."/>
            <person name="Younus H."/>
            <person name="Chow J."/>
            <person name="Chiniquy J."/>
            <person name="Lipzen A."/>
            <person name="Tritt A."/>
            <person name="Sun H."/>
            <person name="Haridas S."/>
            <person name="LaButti K."/>
            <person name="Ohm R.A."/>
            <person name="Kues U."/>
            <person name="Blanchette R.A."/>
            <person name="Grigoriev I.V."/>
            <person name="Minto R.E."/>
            <person name="Hibbett D.S."/>
        </authorList>
    </citation>
    <scope>NUCLEOTIDE SEQUENCE [LARGE SCALE GENOMIC DNA]</scope>
    <source>
        <strain evidence="3 4">ATCC 64428</strain>
    </source>
</reference>
<evidence type="ECO:0000313" key="4">
    <source>
        <dbReference type="Proteomes" id="UP000054144"/>
    </source>
</evidence>
<feature type="repeat" description="Pumilio" evidence="2">
    <location>
        <begin position="90"/>
        <end position="128"/>
    </location>
</feature>
<evidence type="ECO:0000256" key="1">
    <source>
        <dbReference type="ARBA" id="ARBA00022737"/>
    </source>
</evidence>
<gene>
    <name evidence="3" type="ORF">FISHEDRAFT_73445</name>
</gene>
<organism evidence="3 4">
    <name type="scientific">Fistulina hepatica ATCC 64428</name>
    <dbReference type="NCBI Taxonomy" id="1128425"/>
    <lineage>
        <taxon>Eukaryota</taxon>
        <taxon>Fungi</taxon>
        <taxon>Dikarya</taxon>
        <taxon>Basidiomycota</taxon>
        <taxon>Agaricomycotina</taxon>
        <taxon>Agaricomycetes</taxon>
        <taxon>Agaricomycetidae</taxon>
        <taxon>Agaricales</taxon>
        <taxon>Fistulinaceae</taxon>
        <taxon>Fistulina</taxon>
    </lineage>
</organism>
<dbReference type="AlphaFoldDB" id="A0A0D7ADZ0"/>
<evidence type="ECO:0000313" key="3">
    <source>
        <dbReference type="EMBL" id="KIY48624.1"/>
    </source>
</evidence>
<keyword evidence="1" id="KW-0677">Repeat</keyword>
<keyword evidence="4" id="KW-1185">Reference proteome</keyword>
<dbReference type="InterPro" id="IPR001313">
    <property type="entry name" value="Pumilio_RNA-bd_rpt"/>
</dbReference>
<dbReference type="EMBL" id="KN881829">
    <property type="protein sequence ID" value="KIY48624.1"/>
    <property type="molecule type" value="Genomic_DNA"/>
</dbReference>
<name>A0A0D7ADZ0_9AGAR</name>
<sequence length="180" mass="20617">MSDFPKITIDISGCLFDSTKECSEMFDGMRDWFAERGYILYTFVNNEVSFPTLEADTLTMEPSDIAQSPFLYAYVGGNEFAGYPTVRQLRLLCQHRVVLAQDRRGAHVAIKLMKKGSDEYRIAQFLFEKRDITSSHCIIPVLEIKDCEDHAFMVMPRYIYSHQSVNETPSVNETNGFTTP</sequence>
<dbReference type="OrthoDB" id="2722301at2759"/>
<dbReference type="PROSITE" id="PS50302">
    <property type="entry name" value="PUM"/>
    <property type="match status" value="1"/>
</dbReference>
<proteinExistence type="predicted"/>
<protein>
    <submittedName>
        <fullName evidence="3">Uncharacterized protein</fullName>
    </submittedName>
</protein>
<accession>A0A0D7ADZ0</accession>
<dbReference type="Proteomes" id="UP000054144">
    <property type="component" value="Unassembled WGS sequence"/>
</dbReference>